<evidence type="ECO:0000313" key="1">
    <source>
        <dbReference type="EMBL" id="GBN33701.1"/>
    </source>
</evidence>
<dbReference type="AlphaFoldDB" id="A0A4Y2N2Y7"/>
<keyword evidence="2" id="KW-1185">Reference proteome</keyword>
<organism evidence="1 2">
    <name type="scientific">Araneus ventricosus</name>
    <name type="common">Orbweaver spider</name>
    <name type="synonym">Epeira ventricosa</name>
    <dbReference type="NCBI Taxonomy" id="182803"/>
    <lineage>
        <taxon>Eukaryota</taxon>
        <taxon>Metazoa</taxon>
        <taxon>Ecdysozoa</taxon>
        <taxon>Arthropoda</taxon>
        <taxon>Chelicerata</taxon>
        <taxon>Arachnida</taxon>
        <taxon>Araneae</taxon>
        <taxon>Araneomorphae</taxon>
        <taxon>Entelegynae</taxon>
        <taxon>Araneoidea</taxon>
        <taxon>Araneidae</taxon>
        <taxon>Araneus</taxon>
    </lineage>
</organism>
<reference evidence="1 2" key="1">
    <citation type="journal article" date="2019" name="Sci. Rep.">
        <title>Orb-weaving spider Araneus ventricosus genome elucidates the spidroin gene catalogue.</title>
        <authorList>
            <person name="Kono N."/>
            <person name="Nakamura H."/>
            <person name="Ohtoshi R."/>
            <person name="Moran D.A.P."/>
            <person name="Shinohara A."/>
            <person name="Yoshida Y."/>
            <person name="Fujiwara M."/>
            <person name="Mori M."/>
            <person name="Tomita M."/>
            <person name="Arakawa K."/>
        </authorList>
    </citation>
    <scope>NUCLEOTIDE SEQUENCE [LARGE SCALE GENOMIC DNA]</scope>
</reference>
<name>A0A4Y2N2Y7_ARAVE</name>
<evidence type="ECO:0000313" key="2">
    <source>
        <dbReference type="Proteomes" id="UP000499080"/>
    </source>
</evidence>
<dbReference type="EMBL" id="BGPR01008418">
    <property type="protein sequence ID" value="GBN33701.1"/>
    <property type="molecule type" value="Genomic_DNA"/>
</dbReference>
<dbReference type="Proteomes" id="UP000499080">
    <property type="component" value="Unassembled WGS sequence"/>
</dbReference>
<sequence>MPENIEDLICFQNAAFCSNIRTEYTTKVQVPKMVEYTIMKREGIAVFDIADIVNENNRAFATNICKHKLRKSGKMDSLAYYKRNERPFFSCMSQSQTGRAERIHLPLAI</sequence>
<proteinExistence type="predicted"/>
<protein>
    <submittedName>
        <fullName evidence="1">Uncharacterized protein</fullName>
    </submittedName>
</protein>
<accession>A0A4Y2N2Y7</accession>
<comment type="caution">
    <text evidence="1">The sequence shown here is derived from an EMBL/GenBank/DDBJ whole genome shotgun (WGS) entry which is preliminary data.</text>
</comment>
<gene>
    <name evidence="1" type="ORF">AVEN_61567_1</name>
</gene>